<dbReference type="Gene3D" id="3.40.630.30">
    <property type="match status" value="1"/>
</dbReference>
<proteinExistence type="predicted"/>
<dbReference type="PROSITE" id="PS51186">
    <property type="entry name" value="GNAT"/>
    <property type="match status" value="1"/>
</dbReference>
<evidence type="ECO:0000256" key="2">
    <source>
        <dbReference type="ARBA" id="ARBA00023315"/>
    </source>
</evidence>
<dbReference type="InterPro" id="IPR016181">
    <property type="entry name" value="Acyl_CoA_acyltransferase"/>
</dbReference>
<dbReference type="InterPro" id="IPR050832">
    <property type="entry name" value="Bact_Acetyltransf"/>
</dbReference>
<keyword evidence="5" id="KW-1185">Reference proteome</keyword>
<keyword evidence="1" id="KW-0808">Transferase</keyword>
<dbReference type="InterPro" id="IPR000182">
    <property type="entry name" value="GNAT_dom"/>
</dbReference>
<dbReference type="CDD" id="cd04301">
    <property type="entry name" value="NAT_SF"/>
    <property type="match status" value="1"/>
</dbReference>
<organism evidence="4 5">
    <name type="scientific">Synoicihabitans lomoniglobus</name>
    <dbReference type="NCBI Taxonomy" id="2909285"/>
    <lineage>
        <taxon>Bacteria</taxon>
        <taxon>Pseudomonadati</taxon>
        <taxon>Verrucomicrobiota</taxon>
        <taxon>Opitutia</taxon>
        <taxon>Opitutales</taxon>
        <taxon>Opitutaceae</taxon>
        <taxon>Synoicihabitans</taxon>
    </lineage>
</organism>
<dbReference type="SUPFAM" id="SSF55729">
    <property type="entry name" value="Acyl-CoA N-acyltransferases (Nat)"/>
    <property type="match status" value="1"/>
</dbReference>
<evidence type="ECO:0000256" key="1">
    <source>
        <dbReference type="ARBA" id="ARBA00022679"/>
    </source>
</evidence>
<keyword evidence="2" id="KW-0012">Acyltransferase</keyword>
<name>A0AAF0CNX5_9BACT</name>
<reference evidence="4" key="1">
    <citation type="submission" date="2023-03" db="EMBL/GenBank/DDBJ databases">
        <title>Lomoglobus Profundus gen. nov., sp. nov., a novel member of the phylum Verrucomicrobia, isolated from deep-marine sediment of South China Sea.</title>
        <authorList>
            <person name="Ahmad T."/>
            <person name="Ishaq S.E."/>
            <person name="Wang F."/>
        </authorList>
    </citation>
    <scope>NUCLEOTIDE SEQUENCE</scope>
    <source>
        <strain evidence="4">LMO-M01</strain>
    </source>
</reference>
<evidence type="ECO:0000313" key="4">
    <source>
        <dbReference type="EMBL" id="WED65211.1"/>
    </source>
</evidence>
<dbReference type="Proteomes" id="UP001218638">
    <property type="component" value="Chromosome"/>
</dbReference>
<sequence length="150" mass="15849">MKHHAIDSADEADGPAILAMLVAAGLPTTDLTAQSWPHFLVGRDGAALLGAVGLEPHDHHHGLLRSLVVDPDVQGEGLGRALLHAIEKAAQHRGMTNLWLLTTTAEDFFVRHGYASVARSDVPPPIQATAEFSSLCPSSATVMRKALVAP</sequence>
<accession>A0AAF0CNX5</accession>
<dbReference type="AlphaFoldDB" id="A0AAF0CNX5"/>
<feature type="domain" description="N-acetyltransferase" evidence="3">
    <location>
        <begin position="4"/>
        <end position="148"/>
    </location>
</feature>
<dbReference type="GO" id="GO:0016747">
    <property type="term" value="F:acyltransferase activity, transferring groups other than amino-acyl groups"/>
    <property type="evidence" value="ECO:0007669"/>
    <property type="project" value="InterPro"/>
</dbReference>
<evidence type="ECO:0000313" key="5">
    <source>
        <dbReference type="Proteomes" id="UP001218638"/>
    </source>
</evidence>
<dbReference type="KEGG" id="slom:PXH66_22970"/>
<dbReference type="NCBIfam" id="NF040501">
    <property type="entry name" value="resist_ArsN2"/>
    <property type="match status" value="1"/>
</dbReference>
<protein>
    <submittedName>
        <fullName evidence="4">Arsenic resistance N-acetyltransferase ArsN2</fullName>
    </submittedName>
</protein>
<dbReference type="Pfam" id="PF13508">
    <property type="entry name" value="Acetyltransf_7"/>
    <property type="match status" value="1"/>
</dbReference>
<dbReference type="PANTHER" id="PTHR43877">
    <property type="entry name" value="AMINOALKYLPHOSPHONATE N-ACETYLTRANSFERASE-RELATED-RELATED"/>
    <property type="match status" value="1"/>
</dbReference>
<gene>
    <name evidence="4" type="primary">arsN2</name>
    <name evidence="4" type="ORF">PXH66_22970</name>
</gene>
<dbReference type="EMBL" id="CP119075">
    <property type="protein sequence ID" value="WED65211.1"/>
    <property type="molecule type" value="Genomic_DNA"/>
</dbReference>
<evidence type="ECO:0000259" key="3">
    <source>
        <dbReference type="PROSITE" id="PS51186"/>
    </source>
</evidence>
<dbReference type="RefSeq" id="WP_330932178.1">
    <property type="nucleotide sequence ID" value="NZ_CP119075.1"/>
</dbReference>